<dbReference type="EC" id="1.14.14.-" evidence="3"/>
<dbReference type="InterPro" id="IPR011251">
    <property type="entry name" value="Luciferase-like_dom"/>
</dbReference>
<dbReference type="InterPro" id="IPR036661">
    <property type="entry name" value="Luciferase-like_sf"/>
</dbReference>
<dbReference type="RefSeq" id="WP_224080062.1">
    <property type="nucleotide sequence ID" value="NZ_CAJZAI010000005.1"/>
</dbReference>
<dbReference type="SUPFAM" id="SSF51679">
    <property type="entry name" value="Bacterial luciferase-like"/>
    <property type="match status" value="1"/>
</dbReference>
<organism evidence="3 4">
    <name type="scientific">Cupriavidus laharis</name>
    <dbReference type="NCBI Taxonomy" id="151654"/>
    <lineage>
        <taxon>Bacteria</taxon>
        <taxon>Pseudomonadati</taxon>
        <taxon>Pseudomonadota</taxon>
        <taxon>Betaproteobacteria</taxon>
        <taxon>Burkholderiales</taxon>
        <taxon>Burkholderiaceae</taxon>
        <taxon>Cupriavidus</taxon>
    </lineage>
</organism>
<evidence type="ECO:0000259" key="2">
    <source>
        <dbReference type="Pfam" id="PF00296"/>
    </source>
</evidence>
<name>A0ABN7YPG9_9BURK</name>
<sequence length="345" mass="37222">MPKLNFGLSFDFSPRAGTTVAGVLDAIVPIINQAERHGFTSCFTGENFPVRNSYFSLPSPILVLAALAPRTSLRLGTGVTMAPLWHPLRLAYDTAVLDQITNGRFTLGVALGHAPDMARFGIDEKSAGDRMDDIVGAVRALWSGKGEFTGKTLSVSQPIAPLPVQAGGPPMWFGGMGPRTARRVAQHGEAWFAATMYHLGDIARQVAANREQMTATGRDPSTVRVAVNRLTVVSNSTQRALEESGKYVEKVIRTYASFGAMTGHANPDDPASEIVPLTPDSDRILERVGEMCLIGSPDSIIPTLSRYADAGVTDIQLRLNPGEIPFEQVSRTVELVGREIIPHFQ</sequence>
<gene>
    <name evidence="3" type="primary">tgnB</name>
    <name evidence="3" type="ORF">LMG23992_02448</name>
</gene>
<dbReference type="InterPro" id="IPR050564">
    <property type="entry name" value="F420-G6PD/mer"/>
</dbReference>
<dbReference type="Pfam" id="PF00296">
    <property type="entry name" value="Bac_luciferase"/>
    <property type="match status" value="1"/>
</dbReference>
<comment type="caution">
    <text evidence="3">The sequence shown here is derived from an EMBL/GenBank/DDBJ whole genome shotgun (WGS) entry which is preliminary data.</text>
</comment>
<evidence type="ECO:0000313" key="3">
    <source>
        <dbReference type="EMBL" id="CAG9173427.1"/>
    </source>
</evidence>
<dbReference type="Proteomes" id="UP000727654">
    <property type="component" value="Unassembled WGS sequence"/>
</dbReference>
<dbReference type="GO" id="GO:0004497">
    <property type="term" value="F:monooxygenase activity"/>
    <property type="evidence" value="ECO:0007669"/>
    <property type="project" value="UniProtKB-KW"/>
</dbReference>
<feature type="domain" description="Luciferase-like" evidence="2">
    <location>
        <begin position="6"/>
        <end position="313"/>
    </location>
</feature>
<keyword evidence="3" id="KW-0503">Monooxygenase</keyword>
<dbReference type="EMBL" id="CAJZAI010000005">
    <property type="protein sequence ID" value="CAG9173427.1"/>
    <property type="molecule type" value="Genomic_DNA"/>
</dbReference>
<reference evidence="3 4" key="1">
    <citation type="submission" date="2021-08" db="EMBL/GenBank/DDBJ databases">
        <authorList>
            <person name="Peeters C."/>
        </authorList>
    </citation>
    <scope>NUCLEOTIDE SEQUENCE [LARGE SCALE GENOMIC DNA]</scope>
    <source>
        <strain evidence="3 4">LMG 23992</strain>
    </source>
</reference>
<dbReference type="PANTHER" id="PTHR43244:SF1">
    <property type="entry name" value="5,10-METHYLENETETRAHYDROMETHANOPTERIN REDUCTASE"/>
    <property type="match status" value="1"/>
</dbReference>
<keyword evidence="1 3" id="KW-0560">Oxidoreductase</keyword>
<dbReference type="Gene3D" id="3.20.20.30">
    <property type="entry name" value="Luciferase-like domain"/>
    <property type="match status" value="1"/>
</dbReference>
<keyword evidence="4" id="KW-1185">Reference proteome</keyword>
<proteinExistence type="predicted"/>
<protein>
    <submittedName>
        <fullName evidence="3">Flavin-dependent trigonelline monooxygenase, oxygenase component</fullName>
        <ecNumber evidence="3">1.14.14.-</ecNumber>
    </submittedName>
</protein>
<evidence type="ECO:0000313" key="4">
    <source>
        <dbReference type="Proteomes" id="UP000727654"/>
    </source>
</evidence>
<dbReference type="PANTHER" id="PTHR43244">
    <property type="match status" value="1"/>
</dbReference>
<evidence type="ECO:0000256" key="1">
    <source>
        <dbReference type="ARBA" id="ARBA00023002"/>
    </source>
</evidence>
<accession>A0ABN7YPG9</accession>